<proteinExistence type="inferred from homology"/>
<dbReference type="InterPro" id="IPR002347">
    <property type="entry name" value="SDR_fam"/>
</dbReference>
<dbReference type="Gene3D" id="3.40.50.720">
    <property type="entry name" value="NAD(P)-binding Rossmann-like Domain"/>
    <property type="match status" value="1"/>
</dbReference>
<reference evidence="2 3" key="1">
    <citation type="journal article" date="2021" name="Genome Biol.">
        <title>AFLAP: assembly-free linkage analysis pipeline using k-mers from genome sequencing data.</title>
        <authorList>
            <person name="Fletcher K."/>
            <person name="Zhang L."/>
            <person name="Gil J."/>
            <person name="Han R."/>
            <person name="Cavanaugh K."/>
            <person name="Michelmore R."/>
        </authorList>
    </citation>
    <scope>NUCLEOTIDE SEQUENCE [LARGE SCALE GENOMIC DNA]</scope>
    <source>
        <strain evidence="2 3">SF5</strain>
    </source>
</reference>
<dbReference type="InterPro" id="IPR052184">
    <property type="entry name" value="SDR_enzymes"/>
</dbReference>
<evidence type="ECO:0000313" key="2">
    <source>
        <dbReference type="EMBL" id="TDH66562.1"/>
    </source>
</evidence>
<name>A0A976FH06_BRELC</name>
<organism evidence="2 3">
    <name type="scientific">Bremia lactucae</name>
    <name type="common">Lettuce downy mildew</name>
    <dbReference type="NCBI Taxonomy" id="4779"/>
    <lineage>
        <taxon>Eukaryota</taxon>
        <taxon>Sar</taxon>
        <taxon>Stramenopiles</taxon>
        <taxon>Oomycota</taxon>
        <taxon>Peronosporomycetes</taxon>
        <taxon>Peronosporales</taxon>
        <taxon>Peronosporaceae</taxon>
        <taxon>Bremia</taxon>
    </lineage>
</organism>
<comment type="caution">
    <text evidence="2">The sequence shown here is derived from an EMBL/GenBank/DDBJ whole genome shotgun (WGS) entry which is preliminary data.</text>
</comment>
<keyword evidence="3" id="KW-1185">Reference proteome</keyword>
<dbReference type="AlphaFoldDB" id="A0A976FH06"/>
<dbReference type="RefSeq" id="XP_067816061.1">
    <property type="nucleotide sequence ID" value="XM_067965884.1"/>
</dbReference>
<dbReference type="KEGG" id="blac:94351555"/>
<protein>
    <recommendedName>
        <fullName evidence="4">Short chain dehydrogenase</fullName>
    </recommendedName>
</protein>
<dbReference type="GeneID" id="94351555"/>
<evidence type="ECO:0000256" key="1">
    <source>
        <dbReference type="RuleBase" id="RU000363"/>
    </source>
</evidence>
<dbReference type="PANTHER" id="PTHR45458:SF1">
    <property type="entry name" value="SHORT CHAIN DEHYDROGENASE"/>
    <property type="match status" value="1"/>
</dbReference>
<dbReference type="PANTHER" id="PTHR45458">
    <property type="entry name" value="SHORT-CHAIN DEHYDROGENASE/REDUCTASE SDR"/>
    <property type="match status" value="1"/>
</dbReference>
<dbReference type="SUPFAM" id="SSF51735">
    <property type="entry name" value="NAD(P)-binding Rossmann-fold domains"/>
    <property type="match status" value="1"/>
</dbReference>
<dbReference type="PRINTS" id="PR00081">
    <property type="entry name" value="GDHRDH"/>
</dbReference>
<dbReference type="GO" id="GO:0016616">
    <property type="term" value="F:oxidoreductase activity, acting on the CH-OH group of donors, NAD or NADP as acceptor"/>
    <property type="evidence" value="ECO:0007669"/>
    <property type="project" value="TreeGrafter"/>
</dbReference>
<dbReference type="PRINTS" id="PR00080">
    <property type="entry name" value="SDRFAMILY"/>
</dbReference>
<gene>
    <name evidence="2" type="ORF">CCR75_007828</name>
</gene>
<sequence length="242" mass="26325">MSSLTKTVLITGSTRSIGLALAEYYTQSKWHVIGTARASSNTDELKALSPSRVVTLDTSDESSVLDAARQLEGVPIDLLINNAGIWLPDKLQAAKKEDLMRQFEINTIGPFLTTRAFLPNLELAAKKQGAAYVAQLSTILGSIHTNTPKMEAYFAEAFGYSASKTALNMINRSMAVSLRKRNIGLVTLNPGYVKTDMTKHKGFLKPSNAAKAMANALEKLTLKDSGKFINADTKFPSAEIPW</sequence>
<comment type="similarity">
    <text evidence="1">Belongs to the short-chain dehydrogenases/reductases (SDR) family.</text>
</comment>
<dbReference type="Pfam" id="PF00106">
    <property type="entry name" value="adh_short"/>
    <property type="match status" value="1"/>
</dbReference>
<evidence type="ECO:0000313" key="3">
    <source>
        <dbReference type="Proteomes" id="UP000294530"/>
    </source>
</evidence>
<evidence type="ECO:0008006" key="4">
    <source>
        <dbReference type="Google" id="ProtNLM"/>
    </source>
</evidence>
<accession>A0A976FH06</accession>
<dbReference type="Proteomes" id="UP000294530">
    <property type="component" value="Unassembled WGS sequence"/>
</dbReference>
<dbReference type="OrthoDB" id="68267at2759"/>
<dbReference type="InterPro" id="IPR036291">
    <property type="entry name" value="NAD(P)-bd_dom_sf"/>
</dbReference>
<dbReference type="EMBL" id="SHOA02000017">
    <property type="protein sequence ID" value="TDH66562.1"/>
    <property type="molecule type" value="Genomic_DNA"/>
</dbReference>